<dbReference type="InterPro" id="IPR029787">
    <property type="entry name" value="Nucleotide_cyclase"/>
</dbReference>
<keyword evidence="3" id="KW-1185">Reference proteome</keyword>
<dbReference type="EMBL" id="SNWD01000003">
    <property type="protein sequence ID" value="TDN84492.1"/>
    <property type="molecule type" value="Genomic_DNA"/>
</dbReference>
<dbReference type="SMART" id="SM00044">
    <property type="entry name" value="CYCc"/>
    <property type="match status" value="1"/>
</dbReference>
<organism evidence="2 3">
    <name type="scientific">Stakelama pacifica</name>
    <dbReference type="NCBI Taxonomy" id="517720"/>
    <lineage>
        <taxon>Bacteria</taxon>
        <taxon>Pseudomonadati</taxon>
        <taxon>Pseudomonadota</taxon>
        <taxon>Alphaproteobacteria</taxon>
        <taxon>Sphingomonadales</taxon>
        <taxon>Sphingomonadaceae</taxon>
        <taxon>Stakelama</taxon>
    </lineage>
</organism>
<dbReference type="GO" id="GO:0004016">
    <property type="term" value="F:adenylate cyclase activity"/>
    <property type="evidence" value="ECO:0007669"/>
    <property type="project" value="UniProtKB-ARBA"/>
</dbReference>
<comment type="caution">
    <text evidence="2">The sequence shown here is derived from an EMBL/GenBank/DDBJ whole genome shotgun (WGS) entry which is preliminary data.</text>
</comment>
<evidence type="ECO:0000259" key="1">
    <source>
        <dbReference type="PROSITE" id="PS50125"/>
    </source>
</evidence>
<dbReference type="OrthoDB" id="9789782at2"/>
<dbReference type="InterPro" id="IPR001054">
    <property type="entry name" value="A/G_cyclase"/>
</dbReference>
<dbReference type="Pfam" id="PF00211">
    <property type="entry name" value="Guanylate_cyc"/>
    <property type="match status" value="1"/>
</dbReference>
<dbReference type="SUPFAM" id="SSF55073">
    <property type="entry name" value="Nucleotide cyclase"/>
    <property type="match status" value="1"/>
</dbReference>
<gene>
    <name evidence="2" type="ORF">EV664_103135</name>
</gene>
<protein>
    <submittedName>
        <fullName evidence="2">Class 3 adenylate cyclase</fullName>
    </submittedName>
</protein>
<dbReference type="AlphaFoldDB" id="A0A4R6FS42"/>
<evidence type="ECO:0000313" key="3">
    <source>
        <dbReference type="Proteomes" id="UP000295493"/>
    </source>
</evidence>
<dbReference type="RefSeq" id="WP_133494885.1">
    <property type="nucleotide sequence ID" value="NZ_BMLU01000003.1"/>
</dbReference>
<dbReference type="InterPro" id="IPR050697">
    <property type="entry name" value="Adenylyl/Guanylyl_Cyclase_3/4"/>
</dbReference>
<dbReference type="PROSITE" id="PS50125">
    <property type="entry name" value="GUANYLATE_CYCLASE_2"/>
    <property type="match status" value="1"/>
</dbReference>
<evidence type="ECO:0000313" key="2">
    <source>
        <dbReference type="EMBL" id="TDN84492.1"/>
    </source>
</evidence>
<dbReference type="GO" id="GO:0035556">
    <property type="term" value="P:intracellular signal transduction"/>
    <property type="evidence" value="ECO:0007669"/>
    <property type="project" value="InterPro"/>
</dbReference>
<dbReference type="Proteomes" id="UP000295493">
    <property type="component" value="Unassembled WGS sequence"/>
</dbReference>
<dbReference type="PANTHER" id="PTHR43081:SF1">
    <property type="entry name" value="ADENYLATE CYCLASE, TERMINAL-DIFFERENTIATION SPECIFIC"/>
    <property type="match status" value="1"/>
</dbReference>
<dbReference type="CDD" id="cd07302">
    <property type="entry name" value="CHD"/>
    <property type="match status" value="1"/>
</dbReference>
<dbReference type="PANTHER" id="PTHR43081">
    <property type="entry name" value="ADENYLATE CYCLASE, TERMINAL-DIFFERENTIATION SPECIFIC-RELATED"/>
    <property type="match status" value="1"/>
</dbReference>
<accession>A0A4R6FS42</accession>
<sequence length="251" mass="27594">MSDPNKLTRAYLMKQVGRNLAAVDKIRERSQLAVGRVVPSSGDLPLHAGRRIDATVMFLDISKFSSRPSWTEMEQENNLRVLSLFFSEMIRIVLDYGGTVEKNTGDGLMAYFTRNAASGVTSQQTAVAAALTMFSAATTIVNPLIQNAGLIPLDFRICLDHGPITIAQVGVARNFNGIVAIGTTANIASKMLAFADPNTILIGTKVYEGLPAFWQSEYVTFKTAETGWFDTDNNVPYAFWVYRGRWNIPTA</sequence>
<dbReference type="GO" id="GO:0009190">
    <property type="term" value="P:cyclic nucleotide biosynthetic process"/>
    <property type="evidence" value="ECO:0007669"/>
    <property type="project" value="InterPro"/>
</dbReference>
<dbReference type="Gene3D" id="3.30.70.1230">
    <property type="entry name" value="Nucleotide cyclase"/>
    <property type="match status" value="1"/>
</dbReference>
<proteinExistence type="predicted"/>
<reference evidence="2 3" key="1">
    <citation type="submission" date="2019-03" db="EMBL/GenBank/DDBJ databases">
        <title>Genomic Encyclopedia of Type Strains, Phase IV (KMG-IV): sequencing the most valuable type-strain genomes for metagenomic binning, comparative biology and taxonomic classification.</title>
        <authorList>
            <person name="Goeker M."/>
        </authorList>
    </citation>
    <scope>NUCLEOTIDE SEQUENCE [LARGE SCALE GENOMIC DNA]</scope>
    <source>
        <strain evidence="2 3">DSM 25059</strain>
    </source>
</reference>
<feature type="domain" description="Guanylate cyclase" evidence="1">
    <location>
        <begin position="55"/>
        <end position="192"/>
    </location>
</feature>
<name>A0A4R6FS42_9SPHN</name>